<dbReference type="GO" id="GO:0004553">
    <property type="term" value="F:hydrolase activity, hydrolyzing O-glycosyl compounds"/>
    <property type="evidence" value="ECO:0007669"/>
    <property type="project" value="InterPro"/>
</dbReference>
<dbReference type="Proteomes" id="UP000291501">
    <property type="component" value="Unassembled WGS sequence"/>
</dbReference>
<evidence type="ECO:0000313" key="5">
    <source>
        <dbReference type="EMBL" id="TCD84832.1"/>
    </source>
</evidence>
<comment type="similarity">
    <text evidence="1 4">Belongs to the glycosyl hydrolase 43 family.</text>
</comment>
<evidence type="ECO:0000313" key="8">
    <source>
        <dbReference type="Proteomes" id="UP000291501"/>
    </source>
</evidence>
<dbReference type="EMBL" id="SHSP01000018">
    <property type="protein sequence ID" value="TCF30564.1"/>
    <property type="molecule type" value="Genomic_DNA"/>
</dbReference>
<name>A0A0M0VJA2_BIFLL</name>
<protein>
    <submittedName>
        <fullName evidence="6">Alpha-L-arabinofuranosidase</fullName>
    </submittedName>
</protein>
<dbReference type="Proteomes" id="UP000291881">
    <property type="component" value="Unassembled WGS sequence"/>
</dbReference>
<proteinExistence type="inferred from homology"/>
<dbReference type="InterPro" id="IPR006710">
    <property type="entry name" value="Glyco_hydro_43"/>
</dbReference>
<evidence type="ECO:0000313" key="6">
    <source>
        <dbReference type="EMBL" id="TCF30564.1"/>
    </source>
</evidence>
<comment type="caution">
    <text evidence="6">The sequence shown here is derived from an EMBL/GenBank/DDBJ whole genome shotgun (WGS) entry which is preliminary data.</text>
</comment>
<dbReference type="CDD" id="cd18617">
    <property type="entry name" value="GH43_XynB-like"/>
    <property type="match status" value="1"/>
</dbReference>
<dbReference type="Proteomes" id="UP000292932">
    <property type="component" value="Unassembled WGS sequence"/>
</dbReference>
<evidence type="ECO:0000313" key="10">
    <source>
        <dbReference type="Proteomes" id="UP000292932"/>
    </source>
</evidence>
<dbReference type="RefSeq" id="WP_014485387.1">
    <property type="nucleotide sequence ID" value="NZ_BSQT01000017.1"/>
</dbReference>
<keyword evidence="3 4" id="KW-0326">Glycosidase</keyword>
<dbReference type="Gene3D" id="2.115.10.20">
    <property type="entry name" value="Glycosyl hydrolase domain, family 43"/>
    <property type="match status" value="1"/>
</dbReference>
<organism evidence="6 10">
    <name type="scientific">Bifidobacterium longum subsp. longum</name>
    <dbReference type="NCBI Taxonomy" id="1679"/>
    <lineage>
        <taxon>Bacteria</taxon>
        <taxon>Bacillati</taxon>
        <taxon>Actinomycetota</taxon>
        <taxon>Actinomycetes</taxon>
        <taxon>Bifidobacteriales</taxon>
        <taxon>Bifidobacteriaceae</taxon>
        <taxon>Bifidobacterium</taxon>
    </lineage>
</organism>
<gene>
    <name evidence="5" type="ORF">MCC10009_1555</name>
    <name evidence="6" type="ORF">MCC10096_1812</name>
    <name evidence="7" type="ORF">MCC10126_1697</name>
</gene>
<reference evidence="8 9" key="1">
    <citation type="journal article" date="2018" name="Sci. Rep.">
        <title>Genomic diversity and distribution of Bifidobacterium longum subsp. longum across the human lifespan.</title>
        <authorList>
            <person name="Odamaki T."/>
            <person name="Bottacini F."/>
            <person name="Kato K."/>
            <person name="Mitsuyama E."/>
            <person name="Yoshida K."/>
            <person name="Horigome A."/>
            <person name="Xiao J.Z."/>
            <person name="van Sinderen D."/>
        </authorList>
    </citation>
    <scope>NUCLEOTIDE SEQUENCE [LARGE SCALE GENOMIC DNA]</scope>
    <source>
        <strain evidence="5 9">MCC10009</strain>
        <strain evidence="6 10">MCC10096</strain>
        <strain evidence="7 8">MCC10126</strain>
    </source>
</reference>
<evidence type="ECO:0000256" key="3">
    <source>
        <dbReference type="ARBA" id="ARBA00023295"/>
    </source>
</evidence>
<dbReference type="EMBL" id="SHPS01000032">
    <property type="protein sequence ID" value="TCD84832.1"/>
    <property type="molecule type" value="Genomic_DNA"/>
</dbReference>
<dbReference type="AlphaFoldDB" id="A0A0M0VJA2"/>
<reference evidence="6" key="2">
    <citation type="submission" date="2019-02" db="EMBL/GenBank/DDBJ databases">
        <authorList>
            <person name="Odamaki T."/>
        </authorList>
    </citation>
    <scope>NUCLEOTIDE SEQUENCE</scope>
    <source>
        <strain evidence="5">MCC10009</strain>
        <strain evidence="6">MCC10096</strain>
        <strain evidence="7">MCC10126</strain>
    </source>
</reference>
<dbReference type="Pfam" id="PF04616">
    <property type="entry name" value="Glyco_hydro_43"/>
    <property type="match status" value="1"/>
</dbReference>
<evidence type="ECO:0000256" key="2">
    <source>
        <dbReference type="ARBA" id="ARBA00022801"/>
    </source>
</evidence>
<accession>A0A0M0VJA2</accession>
<evidence type="ECO:0000313" key="9">
    <source>
        <dbReference type="Proteomes" id="UP000291881"/>
    </source>
</evidence>
<dbReference type="SUPFAM" id="SSF75005">
    <property type="entry name" value="Arabinanase/levansucrase/invertase"/>
    <property type="match status" value="1"/>
</dbReference>
<evidence type="ECO:0000256" key="1">
    <source>
        <dbReference type="ARBA" id="ARBA00009865"/>
    </source>
</evidence>
<dbReference type="InterPro" id="IPR023296">
    <property type="entry name" value="Glyco_hydro_beta-prop_sf"/>
</dbReference>
<dbReference type="PANTHER" id="PTHR42812:SF12">
    <property type="entry name" value="BETA-XYLOSIDASE-RELATED"/>
    <property type="match status" value="1"/>
</dbReference>
<evidence type="ECO:0000313" key="7">
    <source>
        <dbReference type="EMBL" id="TCF80870.1"/>
    </source>
</evidence>
<evidence type="ECO:0000256" key="4">
    <source>
        <dbReference type="RuleBase" id="RU361187"/>
    </source>
</evidence>
<dbReference type="EMBL" id="SHTN01000032">
    <property type="protein sequence ID" value="TCF80870.1"/>
    <property type="molecule type" value="Genomic_DNA"/>
</dbReference>
<dbReference type="GO" id="GO:0005975">
    <property type="term" value="P:carbohydrate metabolic process"/>
    <property type="evidence" value="ECO:0007669"/>
    <property type="project" value="InterPro"/>
</dbReference>
<keyword evidence="2 4" id="KW-0378">Hydrolase</keyword>
<dbReference type="PANTHER" id="PTHR42812">
    <property type="entry name" value="BETA-XYLOSIDASE"/>
    <property type="match status" value="1"/>
</dbReference>
<dbReference type="InterPro" id="IPR051795">
    <property type="entry name" value="Glycosyl_Hydrlase_43"/>
</dbReference>
<sequence length="590" mass="64715">MASDNEHCGDRGRECTITVSNPVLRGMYPDPSWIWDATREEIVLVNSSFELVPGLPIHTTRDLVTWTHTANAVDEAMSHRLLIDGVEDSGGLYAPTIRRIGGRYVIVCTVARVNEVKALAAGCSQKDVDGCRAAQGNFVIEADELTGPWRGPYWVAGAEGIDPDIFEDGDGTVWWTQTRPALHPQWDGQTEIWTQPIAPGTWTLQDHKTVIWRGYGMDAVWAEGPHLYRVGDYLYLMTAEGGTSFEHSEMIMRTHAPRGFAAALAGFEKNLAAQDIWIEPARDGERSVVGHDNRLFEACKRNPILTHRHLGAGEPVQCVGHADLLLHPTVGWLLACLGIRETPGEEPGETFSYCGRETFVAPVVWQHNPVSWKLDGGEPNKRIDIVDPGWPVVAPGLGRLPEKLVVDVDEDGLPCAVRGVDSAGCDCAAGNNAACPAELIQLDDTRLVGVRGRDDYRFLRVDGQEYAAFTRPEYTMMMHQDSTHAVMVMAEAESGQLTAEITDRGDKRCIALGALGANEWFGLRLHGNRLEFLAGQPAPDSIDEGTMPDIALIAHADVTYARIMADCDARFLSTEWAGGFVGCLIGVKRR</sequence>